<comment type="caution">
    <text evidence="1">The sequence shown here is derived from an EMBL/GenBank/DDBJ whole genome shotgun (WGS) entry which is preliminary data.</text>
</comment>
<gene>
    <name evidence="1" type="ORF">KTO63_07270</name>
</gene>
<dbReference type="EMBL" id="JAHSPG010000003">
    <property type="protein sequence ID" value="MBV4356937.1"/>
    <property type="molecule type" value="Genomic_DNA"/>
</dbReference>
<evidence type="ECO:0000313" key="2">
    <source>
        <dbReference type="Proteomes" id="UP000812270"/>
    </source>
</evidence>
<accession>A0A9E2S7A8</accession>
<sequence>MKWLLCITFMGICLNIFPQKSELFKKHNPALNLYLSPFFNRDINPDSNSLINPATNWNINPVETVECNPSKNEKINPLMNLLCNPQQNQVLNPLYIKNLWPDDLSWDGQYIFDEHNELKGYVSRASQEVILCFNSNMEWDGYFVKASEKLFNHFSITGLWTGKFLCTDNKGGYNLFNRDCKWTHQYIK</sequence>
<protein>
    <recommendedName>
        <fullName evidence="3">WG repeat-containing protein</fullName>
    </recommendedName>
</protein>
<dbReference type="AlphaFoldDB" id="A0A9E2S7A8"/>
<evidence type="ECO:0000313" key="1">
    <source>
        <dbReference type="EMBL" id="MBV4356937.1"/>
    </source>
</evidence>
<dbReference type="Proteomes" id="UP000812270">
    <property type="component" value="Unassembled WGS sequence"/>
</dbReference>
<dbReference type="RefSeq" id="WP_217790568.1">
    <property type="nucleotide sequence ID" value="NZ_JAHSPG010000003.1"/>
</dbReference>
<keyword evidence="2" id="KW-1185">Reference proteome</keyword>
<organism evidence="1 2">
    <name type="scientific">Pinibacter aurantiacus</name>
    <dbReference type="NCBI Taxonomy" id="2851599"/>
    <lineage>
        <taxon>Bacteria</taxon>
        <taxon>Pseudomonadati</taxon>
        <taxon>Bacteroidota</taxon>
        <taxon>Chitinophagia</taxon>
        <taxon>Chitinophagales</taxon>
        <taxon>Chitinophagaceae</taxon>
        <taxon>Pinibacter</taxon>
    </lineage>
</organism>
<proteinExistence type="predicted"/>
<name>A0A9E2S7A8_9BACT</name>
<evidence type="ECO:0008006" key="3">
    <source>
        <dbReference type="Google" id="ProtNLM"/>
    </source>
</evidence>
<reference evidence="1" key="1">
    <citation type="submission" date="2021-06" db="EMBL/GenBank/DDBJ databases">
        <authorList>
            <person name="Huq M.A."/>
        </authorList>
    </citation>
    <scope>NUCLEOTIDE SEQUENCE</scope>
    <source>
        <strain evidence="1">MAH-26</strain>
    </source>
</reference>